<proteinExistence type="predicted"/>
<dbReference type="EMBL" id="JAPMOS010000039">
    <property type="protein sequence ID" value="KAJ4457799.1"/>
    <property type="molecule type" value="Genomic_DNA"/>
</dbReference>
<reference evidence="2" key="1">
    <citation type="journal article" date="2022" name="bioRxiv">
        <title>Genomics of Preaxostyla Flagellates Illuminates Evolutionary Transitions and the Path Towards Mitochondrial Loss.</title>
        <authorList>
            <person name="Novak L.V.F."/>
            <person name="Treitli S.C."/>
            <person name="Pyrih J."/>
            <person name="Halakuc P."/>
            <person name="Pipaliya S.V."/>
            <person name="Vacek V."/>
            <person name="Brzon O."/>
            <person name="Soukal P."/>
            <person name="Eme L."/>
            <person name="Dacks J.B."/>
            <person name="Karnkowska A."/>
            <person name="Elias M."/>
            <person name="Hampl V."/>
        </authorList>
    </citation>
    <scope>NUCLEOTIDE SEQUENCE</scope>
    <source>
        <strain evidence="2">RCP-MX</strain>
    </source>
</reference>
<dbReference type="InterPro" id="IPR029068">
    <property type="entry name" value="Glyas_Bleomycin-R_OHBP_Dase"/>
</dbReference>
<dbReference type="Pfam" id="PF00903">
    <property type="entry name" value="Glyoxalase"/>
    <property type="match status" value="1"/>
</dbReference>
<evidence type="ECO:0000313" key="3">
    <source>
        <dbReference type="Proteomes" id="UP001141327"/>
    </source>
</evidence>
<keyword evidence="3" id="KW-1185">Reference proteome</keyword>
<accession>A0ABQ8UEX3</accession>
<dbReference type="InterPro" id="IPR037523">
    <property type="entry name" value="VOC_core"/>
</dbReference>
<protein>
    <submittedName>
        <fullName evidence="2">Lactoylglutathione lyase</fullName>
    </submittedName>
</protein>
<comment type="caution">
    <text evidence="2">The sequence shown here is derived from an EMBL/GenBank/DDBJ whole genome shotgun (WGS) entry which is preliminary data.</text>
</comment>
<evidence type="ECO:0000259" key="1">
    <source>
        <dbReference type="PROSITE" id="PS51819"/>
    </source>
</evidence>
<dbReference type="Proteomes" id="UP001141327">
    <property type="component" value="Unassembled WGS sequence"/>
</dbReference>
<feature type="domain" description="VOC" evidence="1">
    <location>
        <begin position="4"/>
        <end position="133"/>
    </location>
</feature>
<organism evidence="2 3">
    <name type="scientific">Paratrimastix pyriformis</name>
    <dbReference type="NCBI Taxonomy" id="342808"/>
    <lineage>
        <taxon>Eukaryota</taxon>
        <taxon>Metamonada</taxon>
        <taxon>Preaxostyla</taxon>
        <taxon>Paratrimastigidae</taxon>
        <taxon>Paratrimastix</taxon>
    </lineage>
</organism>
<dbReference type="InterPro" id="IPR051332">
    <property type="entry name" value="Fosfomycin_Res_Enzymes"/>
</dbReference>
<dbReference type="PANTHER" id="PTHR36113:SF1">
    <property type="entry name" value="GLYOXALASE_BLEOMYCIN RESISTANCE PROTEIN_DIOXYGENASE"/>
    <property type="match status" value="1"/>
</dbReference>
<dbReference type="PROSITE" id="PS51819">
    <property type="entry name" value="VOC"/>
    <property type="match status" value="1"/>
</dbReference>
<sequence>MQIEIDHLALWTADLDRSRRFYMTYFGATSNELYHNPRTNFKSYFLTFPGKKVRLEIMSRPNIAERPIQEDGREMYGLAHFAVTLHTEQAVNEMTERMRAEGVAVVGNPRRTGDGCYESVVLDPDGNRLELVA</sequence>
<dbReference type="InterPro" id="IPR004360">
    <property type="entry name" value="Glyas_Fos-R_dOase_dom"/>
</dbReference>
<gene>
    <name evidence="2" type="ORF">PAPYR_6614</name>
</gene>
<dbReference type="Gene3D" id="3.10.180.10">
    <property type="entry name" value="2,3-Dihydroxybiphenyl 1,2-Dioxygenase, domain 1"/>
    <property type="match status" value="1"/>
</dbReference>
<dbReference type="SUPFAM" id="SSF54593">
    <property type="entry name" value="Glyoxalase/Bleomycin resistance protein/Dihydroxybiphenyl dioxygenase"/>
    <property type="match status" value="1"/>
</dbReference>
<keyword evidence="2" id="KW-0456">Lyase</keyword>
<name>A0ABQ8UEX3_9EUKA</name>
<evidence type="ECO:0000313" key="2">
    <source>
        <dbReference type="EMBL" id="KAJ4457799.1"/>
    </source>
</evidence>
<dbReference type="GO" id="GO:0016829">
    <property type="term" value="F:lyase activity"/>
    <property type="evidence" value="ECO:0007669"/>
    <property type="project" value="UniProtKB-KW"/>
</dbReference>
<dbReference type="PANTHER" id="PTHR36113">
    <property type="entry name" value="LYASE, PUTATIVE-RELATED-RELATED"/>
    <property type="match status" value="1"/>
</dbReference>